<evidence type="ECO:0000256" key="6">
    <source>
        <dbReference type="ARBA" id="ARBA00022989"/>
    </source>
</evidence>
<keyword evidence="7 8" id="KW-0472">Membrane</keyword>
<evidence type="ECO:0000256" key="1">
    <source>
        <dbReference type="ARBA" id="ARBA00004651"/>
    </source>
</evidence>
<organism evidence="9 10">
    <name type="scientific">Nonomuraea helvata</name>
    <dbReference type="NCBI Taxonomy" id="37484"/>
    <lineage>
        <taxon>Bacteria</taxon>
        <taxon>Bacillati</taxon>
        <taxon>Actinomycetota</taxon>
        <taxon>Actinomycetes</taxon>
        <taxon>Streptosporangiales</taxon>
        <taxon>Streptosporangiaceae</taxon>
        <taxon>Nonomuraea</taxon>
    </lineage>
</organism>
<dbReference type="NCBIfam" id="TIGR03426">
    <property type="entry name" value="shape_MreD"/>
    <property type="match status" value="1"/>
</dbReference>
<comment type="subcellular location">
    <subcellularLocation>
        <location evidence="1">Cell membrane</location>
        <topology evidence="1">Multi-pass membrane protein</topology>
    </subcellularLocation>
</comment>
<protein>
    <submittedName>
        <fullName evidence="9">Rod shape-determining protein MreD</fullName>
    </submittedName>
</protein>
<keyword evidence="6 8" id="KW-1133">Transmembrane helix</keyword>
<evidence type="ECO:0000256" key="4">
    <source>
        <dbReference type="ARBA" id="ARBA00022692"/>
    </source>
</evidence>
<evidence type="ECO:0000256" key="8">
    <source>
        <dbReference type="SAM" id="Phobius"/>
    </source>
</evidence>
<comment type="caution">
    <text evidence="9">The sequence shown here is derived from an EMBL/GenBank/DDBJ whole genome shotgun (WGS) entry which is preliminary data.</text>
</comment>
<dbReference type="EMBL" id="JBHMBW010000020">
    <property type="protein sequence ID" value="MFB9625842.1"/>
    <property type="molecule type" value="Genomic_DNA"/>
</dbReference>
<evidence type="ECO:0000313" key="9">
    <source>
        <dbReference type="EMBL" id="MFB9625842.1"/>
    </source>
</evidence>
<proteinExistence type="inferred from homology"/>
<dbReference type="InterPro" id="IPR007227">
    <property type="entry name" value="Cell_shape_determining_MreD"/>
</dbReference>
<evidence type="ECO:0000313" key="10">
    <source>
        <dbReference type="Proteomes" id="UP001589532"/>
    </source>
</evidence>
<feature type="transmembrane region" description="Helical" evidence="8">
    <location>
        <begin position="77"/>
        <end position="96"/>
    </location>
</feature>
<feature type="transmembrane region" description="Helical" evidence="8">
    <location>
        <begin position="12"/>
        <end position="31"/>
    </location>
</feature>
<comment type="similarity">
    <text evidence="2">Belongs to the MreD family.</text>
</comment>
<evidence type="ECO:0000256" key="3">
    <source>
        <dbReference type="ARBA" id="ARBA00022475"/>
    </source>
</evidence>
<gene>
    <name evidence="9" type="primary">mreD</name>
    <name evidence="9" type="ORF">ACFFSA_22385</name>
</gene>
<dbReference type="Proteomes" id="UP001589532">
    <property type="component" value="Unassembled WGS sequence"/>
</dbReference>
<name>A0ABV5S2E9_9ACTN</name>
<dbReference type="Pfam" id="PF04093">
    <property type="entry name" value="MreD"/>
    <property type="match status" value="1"/>
</dbReference>
<feature type="transmembrane region" description="Helical" evidence="8">
    <location>
        <begin position="43"/>
        <end position="71"/>
    </location>
</feature>
<feature type="transmembrane region" description="Helical" evidence="8">
    <location>
        <begin position="136"/>
        <end position="156"/>
    </location>
</feature>
<evidence type="ECO:0000256" key="2">
    <source>
        <dbReference type="ARBA" id="ARBA00007776"/>
    </source>
</evidence>
<evidence type="ECO:0000256" key="5">
    <source>
        <dbReference type="ARBA" id="ARBA00022960"/>
    </source>
</evidence>
<sequence length="166" mass="16832">MSDGEEFPGGGAVIGGLSVLLALLAQVMLVNRVSLPGGGAPDLVLLAVIGAAMGRGAPYGAVLGFCAGLLADVMPPTAHLLGQYAFVLAVVGYVAGRGAGGPVTTVVLCVLMAPLLAAFVVELLSDPRMTLSMLTGQVPVTVVYTLLVSPLVIWLTTRGREARFST</sequence>
<accession>A0ABV5S2E9</accession>
<evidence type="ECO:0000256" key="7">
    <source>
        <dbReference type="ARBA" id="ARBA00023136"/>
    </source>
</evidence>
<keyword evidence="5" id="KW-0133">Cell shape</keyword>
<keyword evidence="4 8" id="KW-0812">Transmembrane</keyword>
<reference evidence="9 10" key="1">
    <citation type="submission" date="2024-09" db="EMBL/GenBank/DDBJ databases">
        <authorList>
            <person name="Sun Q."/>
            <person name="Mori K."/>
        </authorList>
    </citation>
    <scope>NUCLEOTIDE SEQUENCE [LARGE SCALE GENOMIC DNA]</scope>
    <source>
        <strain evidence="9 10">JCM 3143</strain>
    </source>
</reference>
<keyword evidence="3" id="KW-1003">Cell membrane</keyword>
<dbReference type="RefSeq" id="WP_344989602.1">
    <property type="nucleotide sequence ID" value="NZ_BAAAXV010000005.1"/>
</dbReference>
<feature type="transmembrane region" description="Helical" evidence="8">
    <location>
        <begin position="103"/>
        <end position="124"/>
    </location>
</feature>
<keyword evidence="10" id="KW-1185">Reference proteome</keyword>